<organism evidence="8">
    <name type="scientific">Desertifilum tharense IPPAS B-1220</name>
    <dbReference type="NCBI Taxonomy" id="1781255"/>
    <lineage>
        <taxon>Bacteria</taxon>
        <taxon>Bacillati</taxon>
        <taxon>Cyanobacteriota</taxon>
        <taxon>Cyanophyceae</taxon>
        <taxon>Desertifilales</taxon>
        <taxon>Desertifilaceae</taxon>
        <taxon>Desertifilum</taxon>
    </lineage>
</organism>
<dbReference type="InterPro" id="IPR020846">
    <property type="entry name" value="MFS_dom"/>
</dbReference>
<keyword evidence="3 6" id="KW-0812">Transmembrane</keyword>
<proteinExistence type="predicted"/>
<dbReference type="AlphaFoldDB" id="A0A1E5QGF5"/>
<dbReference type="GO" id="GO:0022857">
    <property type="term" value="F:transmembrane transporter activity"/>
    <property type="evidence" value="ECO:0007669"/>
    <property type="project" value="InterPro"/>
</dbReference>
<dbReference type="PANTHER" id="PTHR42688:SF1">
    <property type="entry name" value="BLR5212 PROTEIN"/>
    <property type="match status" value="1"/>
</dbReference>
<dbReference type="Pfam" id="PF07690">
    <property type="entry name" value="MFS_1"/>
    <property type="match status" value="1"/>
</dbReference>
<evidence type="ECO:0000259" key="7">
    <source>
        <dbReference type="PROSITE" id="PS50850"/>
    </source>
</evidence>
<protein>
    <submittedName>
        <fullName evidence="8">MFS transporter</fullName>
    </submittedName>
</protein>
<evidence type="ECO:0000256" key="1">
    <source>
        <dbReference type="ARBA" id="ARBA00004651"/>
    </source>
</evidence>
<feature type="transmembrane region" description="Helical" evidence="6">
    <location>
        <begin position="362"/>
        <end position="381"/>
    </location>
</feature>
<dbReference type="PANTHER" id="PTHR42688">
    <property type="entry name" value="CONSERVED PROTEIN"/>
    <property type="match status" value="1"/>
</dbReference>
<dbReference type="RefSeq" id="WP_069968726.1">
    <property type="nucleotide sequence ID" value="NZ_CM124774.1"/>
</dbReference>
<feature type="transmembrane region" description="Helical" evidence="6">
    <location>
        <begin position="32"/>
        <end position="54"/>
    </location>
</feature>
<evidence type="ECO:0000256" key="3">
    <source>
        <dbReference type="ARBA" id="ARBA00022692"/>
    </source>
</evidence>
<feature type="transmembrane region" description="Helical" evidence="6">
    <location>
        <begin position="7"/>
        <end position="26"/>
    </location>
</feature>
<dbReference type="Gene3D" id="1.20.1250.20">
    <property type="entry name" value="MFS general substrate transporter like domains"/>
    <property type="match status" value="2"/>
</dbReference>
<evidence type="ECO:0000313" key="8">
    <source>
        <dbReference type="EMBL" id="OEJ73664.1"/>
    </source>
</evidence>
<dbReference type="InterPro" id="IPR011701">
    <property type="entry name" value="MFS"/>
</dbReference>
<feature type="transmembrane region" description="Helical" evidence="6">
    <location>
        <begin position="248"/>
        <end position="268"/>
    </location>
</feature>
<feature type="transmembrane region" description="Helical" evidence="6">
    <location>
        <begin position="334"/>
        <end position="356"/>
    </location>
</feature>
<keyword evidence="2" id="KW-1003">Cell membrane</keyword>
<dbReference type="EMBL" id="MJGC01000082">
    <property type="protein sequence ID" value="OEJ73664.1"/>
    <property type="molecule type" value="Genomic_DNA"/>
</dbReference>
<keyword evidence="4 6" id="KW-1133">Transmembrane helix</keyword>
<feature type="transmembrane region" description="Helical" evidence="6">
    <location>
        <begin position="75"/>
        <end position="96"/>
    </location>
</feature>
<dbReference type="STRING" id="1781255.BH720_18600"/>
<dbReference type="PROSITE" id="PS50850">
    <property type="entry name" value="MFS"/>
    <property type="match status" value="1"/>
</dbReference>
<reference evidence="8" key="1">
    <citation type="submission" date="2016-09" db="EMBL/GenBank/DDBJ databases">
        <title>Draft genome of thermotolerant cyanobacterium Desertifilum sp. strain IPPAS B-1220.</title>
        <authorList>
            <person name="Sinetova M.A."/>
            <person name="Bolakhan K."/>
            <person name="Zayadan B.K."/>
            <person name="Mironov K.S."/>
            <person name="Ustinova V."/>
            <person name="Kupriyanova E.V."/>
            <person name="Sidorov R.A."/>
            <person name="Skrypnik A.N."/>
            <person name="Gogoleva N.E."/>
            <person name="Gogolev Y.V."/>
            <person name="Los D.A."/>
        </authorList>
    </citation>
    <scope>NUCLEOTIDE SEQUENCE [LARGE SCALE GENOMIC DNA]</scope>
    <source>
        <strain evidence="8">IPPAS B-1220</strain>
    </source>
</reference>
<evidence type="ECO:0000256" key="5">
    <source>
        <dbReference type="ARBA" id="ARBA00023136"/>
    </source>
</evidence>
<dbReference type="InterPro" id="IPR036259">
    <property type="entry name" value="MFS_trans_sf"/>
</dbReference>
<dbReference type="CDD" id="cd17370">
    <property type="entry name" value="MFS_MJ1317_like"/>
    <property type="match status" value="1"/>
</dbReference>
<dbReference type="GO" id="GO:0005886">
    <property type="term" value="C:plasma membrane"/>
    <property type="evidence" value="ECO:0007669"/>
    <property type="project" value="UniProtKB-SubCell"/>
</dbReference>
<feature type="domain" description="Major facilitator superfamily (MFS) profile" evidence="7">
    <location>
        <begin position="172"/>
        <end position="387"/>
    </location>
</feature>
<dbReference type="OrthoDB" id="9803985at2"/>
<dbReference type="InterPro" id="IPR052425">
    <property type="entry name" value="Uncharacterized_MFS-type"/>
</dbReference>
<name>A0A1E5QGF5_9CYAN</name>
<comment type="subcellular location">
    <subcellularLocation>
        <location evidence="1">Cell membrane</location>
        <topology evidence="1">Multi-pass membrane protein</topology>
    </subcellularLocation>
</comment>
<accession>A0A1E5QGF5</accession>
<evidence type="ECO:0000256" key="6">
    <source>
        <dbReference type="SAM" id="Phobius"/>
    </source>
</evidence>
<feature type="transmembrane region" description="Helical" evidence="6">
    <location>
        <begin position="274"/>
        <end position="301"/>
    </location>
</feature>
<evidence type="ECO:0000256" key="4">
    <source>
        <dbReference type="ARBA" id="ARBA00022989"/>
    </source>
</evidence>
<feature type="transmembrane region" description="Helical" evidence="6">
    <location>
        <begin position="212"/>
        <end position="236"/>
    </location>
</feature>
<feature type="transmembrane region" description="Helical" evidence="6">
    <location>
        <begin position="168"/>
        <end position="190"/>
    </location>
</feature>
<comment type="caution">
    <text evidence="8">The sequence shown here is derived from an EMBL/GenBank/DDBJ whole genome shotgun (WGS) entry which is preliminary data.</text>
</comment>
<dbReference type="SUPFAM" id="SSF103473">
    <property type="entry name" value="MFS general substrate transporter"/>
    <property type="match status" value="1"/>
</dbReference>
<gene>
    <name evidence="8" type="ORF">BH720_18600</name>
</gene>
<sequence length="387" mass="41140">MTKNNSAAWKFVILIGVVSLCADATYEGARSITGAYLGVLGASGTIVGLVAGLGELIGYGLRLLTGYLSDRTRQYWKITTLGYFINTAVVPLMALAGRWEVLAVLMVSERTGKAIRTPPRDVLLSHAAMRVGRGLGFGLHEAMDQIGAVSGPLMVTAVLALQGGYRGGFAVLIIPAILGLVVLLVGQKIYPNPRDFEPVTQDLQGEGLPRHFWVYLGAVALIAAGYVDFPLIAFHLQQSGMEQPTQIPLLYAVAMGVDAIAALIFGYYFDRIGILTLAIAIVLSLGFAPLIFLGGTAYALWGMVLWGIGMGAQESILKAVVAGMVPPERRGSAYGIFNTGYGLAWFAGSTLMGILYDTSLSLLVGFSVLIQALAIPALWVVTRRNPS</sequence>
<evidence type="ECO:0000256" key="2">
    <source>
        <dbReference type="ARBA" id="ARBA00022475"/>
    </source>
</evidence>
<keyword evidence="5 6" id="KW-0472">Membrane</keyword>